<evidence type="ECO:0000313" key="2">
    <source>
        <dbReference type="Proteomes" id="UP000510888"/>
    </source>
</evidence>
<dbReference type="RefSeq" id="WP_180727644.1">
    <property type="nucleotide sequence ID" value="NZ_AP023177.1"/>
</dbReference>
<protein>
    <submittedName>
        <fullName evidence="1">Uncharacterized protein</fullName>
    </submittedName>
</protein>
<name>A0A7I8C1P0_9BURK</name>
<dbReference type="Proteomes" id="UP000510888">
    <property type="component" value="Plasmid PPGU16_p2"/>
</dbReference>
<dbReference type="AlphaFoldDB" id="A0A7I8C1P0"/>
<geneLocation type="plasmid" evidence="1 2">
    <name>PPGU16_p2</name>
</geneLocation>
<dbReference type="EMBL" id="AP023177">
    <property type="protein sequence ID" value="BCF94942.1"/>
    <property type="molecule type" value="Genomic_DNA"/>
</dbReference>
<dbReference type="KEGG" id="plad:PPGU16_80090"/>
<reference evidence="1 2" key="1">
    <citation type="journal article" date="2020" name="Genes (Basel)">
        <title>Genomic Comparison of Insect Gut Symbionts from Divergent Burkholderia Subclades.</title>
        <authorList>
            <person name="Takeshita K."/>
            <person name="Kikuchi Y."/>
        </authorList>
    </citation>
    <scope>NUCLEOTIDE SEQUENCE [LARGE SCALE GENOMIC DNA]</scope>
    <source>
        <strain evidence="1 2">PGU16</strain>
        <plasmid evidence="1 2">PPGU16_p2</plasmid>
    </source>
</reference>
<proteinExistence type="predicted"/>
<gene>
    <name evidence="1" type="ORF">PPGU16_80090</name>
</gene>
<keyword evidence="1" id="KW-0614">Plasmid</keyword>
<evidence type="ECO:0000313" key="1">
    <source>
        <dbReference type="EMBL" id="BCF94942.1"/>
    </source>
</evidence>
<accession>A0A7I8C1P0</accession>
<keyword evidence="2" id="KW-1185">Reference proteome</keyword>
<organism evidence="1 2">
    <name type="scientific">Paraburkholderia largidicola</name>
    <dbReference type="NCBI Taxonomy" id="3014751"/>
    <lineage>
        <taxon>Bacteria</taxon>
        <taxon>Pseudomonadati</taxon>
        <taxon>Pseudomonadota</taxon>
        <taxon>Betaproteobacteria</taxon>
        <taxon>Burkholderiales</taxon>
        <taxon>Burkholderiaceae</taxon>
        <taxon>Paraburkholderia</taxon>
    </lineage>
</organism>
<sequence>MTTAQSIILLFEDTEANARQIEQFLDPKLSNKFKLAIFATDKPVTEASFVQRLKDELGRYGDISLIVSDMDLSKTQGYKGLTDAIITRVAHDLGIPTAYYSTALAAQEGHRQDQAGDGRILLGAAEYPLIAHRISVLAEGFAEIKQKIVEILKMPPAQRPQSAAEFVAELIGRKETFQRVGLYVSGDQRIGAEILSSPKDRGASRQAMIFGTWIFDSLMRYPGVFVNRTAAASYLNINPEQFSSHEIFSLWTDALYSGPFADQESPLFWRDKLDRMLSSAGADDGREYVIGKEIFAEPCYCSVDPTVEAGYFCMVTEKPVSYENSVGNVSWFPPGADLARISVPKYEELAPWLSA</sequence>